<protein>
    <recommendedName>
        <fullName evidence="1">Myb-like domain-containing protein</fullName>
    </recommendedName>
</protein>
<dbReference type="PROSITE" id="PS50090">
    <property type="entry name" value="MYB_LIKE"/>
    <property type="match status" value="1"/>
</dbReference>
<proteinExistence type="predicted"/>
<dbReference type="CDD" id="cd00167">
    <property type="entry name" value="SANT"/>
    <property type="match status" value="1"/>
</dbReference>
<sequence length="409" mass="47154">MSPRRTWTSDEDRELLQLRKEKISWKECAEVLGKHPDAVRSHYRYLKTQGLTEEKEEPVFEIEVEVDEFDEQVTALLGDEKPQDPIHWRRLISLATDTQGAMEGLQPAKDIRVCKVPGKPYPIGVFSGDWHLGSKATDYPRWLYEVSMILRSENTFLFDLGDDRQNSRSTRHLAWVLGQVLPVELQAQVIVSFTQEMVRKKKLKAKIGGTHDHWFDEGVAGQSLLRWLYQQNESIAFFENKGLLLLQVDFDGEEKEYPHLLFHKARYRSFLSTLHGNRREYQMTFPGKVVAGAHDHIPGAEIFWHYGLVEKAGYDIGGWSWMIKVGAFTSAENQFRDLGSFNHRTEVFCPACVYMPEGIVLLPTLRDALAFRAGIGAARDHEEAVIDELDVSAEQKEKLKEHLLRRFRV</sequence>
<evidence type="ECO:0000313" key="2">
    <source>
        <dbReference type="EMBL" id="QJB00239.1"/>
    </source>
</evidence>
<evidence type="ECO:0000259" key="1">
    <source>
        <dbReference type="PROSITE" id="PS50090"/>
    </source>
</evidence>
<organism evidence="2">
    <name type="scientific">viral metagenome</name>
    <dbReference type="NCBI Taxonomy" id="1070528"/>
    <lineage>
        <taxon>unclassified sequences</taxon>
        <taxon>metagenomes</taxon>
        <taxon>organismal metagenomes</taxon>
    </lineage>
</organism>
<gene>
    <name evidence="2" type="ORF">MM171A00654_0025</name>
</gene>
<name>A0A6M3M636_9ZZZZ</name>
<feature type="domain" description="Myb-like" evidence="1">
    <location>
        <begin position="4"/>
        <end position="47"/>
    </location>
</feature>
<dbReference type="Pfam" id="PF13921">
    <property type="entry name" value="Myb_DNA-bind_6"/>
    <property type="match status" value="1"/>
</dbReference>
<reference evidence="2" key="1">
    <citation type="submission" date="2020-03" db="EMBL/GenBank/DDBJ databases">
        <title>The deep terrestrial virosphere.</title>
        <authorList>
            <person name="Holmfeldt K."/>
            <person name="Nilsson E."/>
            <person name="Simone D."/>
            <person name="Lopez-Fernandez M."/>
            <person name="Wu X."/>
            <person name="de Brujin I."/>
            <person name="Lundin D."/>
            <person name="Andersson A."/>
            <person name="Bertilsson S."/>
            <person name="Dopson M."/>
        </authorList>
    </citation>
    <scope>NUCLEOTIDE SEQUENCE</scope>
    <source>
        <strain evidence="2">MM171A00654</strain>
    </source>
</reference>
<dbReference type="AlphaFoldDB" id="A0A6M3M636"/>
<accession>A0A6M3M636</accession>
<dbReference type="EMBL" id="MT143685">
    <property type="protein sequence ID" value="QJB00239.1"/>
    <property type="molecule type" value="Genomic_DNA"/>
</dbReference>
<dbReference type="InterPro" id="IPR001005">
    <property type="entry name" value="SANT/Myb"/>
</dbReference>